<evidence type="ECO:0000256" key="16">
    <source>
        <dbReference type="ARBA" id="ARBA00029840"/>
    </source>
</evidence>
<proteinExistence type="inferred from homology"/>
<feature type="binding site" evidence="19">
    <location>
        <position position="497"/>
    </location>
    <ligand>
        <name>Zn(2+)</name>
        <dbReference type="ChEBI" id="CHEBI:29105"/>
        <note>catalytic</note>
    </ligand>
</feature>
<dbReference type="GO" id="GO:0008270">
    <property type="term" value="F:zinc ion binding"/>
    <property type="evidence" value="ECO:0007669"/>
    <property type="project" value="InterPro"/>
</dbReference>
<feature type="active site" description="Proton acceptor" evidence="17">
    <location>
        <position position="475"/>
    </location>
</feature>
<dbReference type="Pfam" id="PF17900">
    <property type="entry name" value="Peptidase_M1_N"/>
    <property type="match status" value="1"/>
</dbReference>
<dbReference type="InterPro" id="IPR027268">
    <property type="entry name" value="Peptidase_M4/M1_CTD_sf"/>
</dbReference>
<feature type="binding site" evidence="18">
    <location>
        <position position="289"/>
    </location>
    <ligand>
        <name>substrate</name>
    </ligand>
</feature>
<dbReference type="GO" id="GO:0006508">
    <property type="term" value="P:proteolysis"/>
    <property type="evidence" value="ECO:0007669"/>
    <property type="project" value="UniProtKB-KW"/>
</dbReference>
<evidence type="ECO:0000256" key="11">
    <source>
        <dbReference type="ARBA" id="ARBA00022968"/>
    </source>
</evidence>
<dbReference type="Gene3D" id="2.60.40.1910">
    <property type="match status" value="1"/>
</dbReference>
<keyword evidence="8" id="KW-0378">Hydrolase</keyword>
<dbReference type="InterPro" id="IPR034016">
    <property type="entry name" value="M1_APN-typ"/>
</dbReference>
<dbReference type="EMBL" id="JALJOS010000025">
    <property type="protein sequence ID" value="KAK9825310.1"/>
    <property type="molecule type" value="Genomic_DNA"/>
</dbReference>
<dbReference type="GO" id="GO:0005615">
    <property type="term" value="C:extracellular space"/>
    <property type="evidence" value="ECO:0007669"/>
    <property type="project" value="TreeGrafter"/>
</dbReference>
<evidence type="ECO:0000259" key="23">
    <source>
        <dbReference type="Pfam" id="PF01433"/>
    </source>
</evidence>
<keyword evidence="11" id="KW-0735">Signal-anchor</keyword>
<evidence type="ECO:0000256" key="15">
    <source>
        <dbReference type="ARBA" id="ARBA00023180"/>
    </source>
</evidence>
<keyword evidence="4" id="KW-0031">Aminopeptidase</keyword>
<evidence type="ECO:0000259" key="24">
    <source>
        <dbReference type="Pfam" id="PF11838"/>
    </source>
</evidence>
<comment type="cofactor">
    <cofactor evidence="19">
        <name>Zn(2+)</name>
        <dbReference type="ChEBI" id="CHEBI:29105"/>
    </cofactor>
    <text evidence="19">Binds 1 zinc ion per subunit.</text>
</comment>
<dbReference type="InterPro" id="IPR001930">
    <property type="entry name" value="Peptidase_M1"/>
</dbReference>
<evidence type="ECO:0000256" key="2">
    <source>
        <dbReference type="ARBA" id="ARBA00004606"/>
    </source>
</evidence>
<keyword evidence="27" id="KW-1185">Reference proteome</keyword>
<keyword evidence="5" id="KW-0645">Protease</keyword>
<comment type="caution">
    <text evidence="26">The sequence shown here is derived from an EMBL/GenBank/DDBJ whole genome shotgun (WGS) entry which is preliminary data.</text>
</comment>
<feature type="compositionally biased region" description="Polar residues" evidence="21">
    <location>
        <begin position="32"/>
        <end position="41"/>
    </location>
</feature>
<dbReference type="Pfam" id="PF01433">
    <property type="entry name" value="Peptidase_M1"/>
    <property type="match status" value="1"/>
</dbReference>
<dbReference type="GO" id="GO:0005737">
    <property type="term" value="C:cytoplasm"/>
    <property type="evidence" value="ECO:0007669"/>
    <property type="project" value="TreeGrafter"/>
</dbReference>
<evidence type="ECO:0000256" key="9">
    <source>
        <dbReference type="ARBA" id="ARBA00022833"/>
    </source>
</evidence>
<comment type="similarity">
    <text evidence="3">Belongs to the peptidase M1 family.</text>
</comment>
<evidence type="ECO:0000256" key="18">
    <source>
        <dbReference type="PIRSR" id="PIRSR634016-2"/>
    </source>
</evidence>
<keyword evidence="13" id="KW-0482">Metalloprotease</keyword>
<dbReference type="SUPFAM" id="SSF55486">
    <property type="entry name" value="Metalloproteases ('zincins'), catalytic domain"/>
    <property type="match status" value="1"/>
</dbReference>
<dbReference type="GO" id="GO:0016020">
    <property type="term" value="C:membrane"/>
    <property type="evidence" value="ECO:0007669"/>
    <property type="project" value="UniProtKB-SubCell"/>
</dbReference>
<feature type="domain" description="Aminopeptidase N-like N-terminal" evidence="25">
    <location>
        <begin position="170"/>
        <end position="354"/>
    </location>
</feature>
<dbReference type="Proteomes" id="UP001438707">
    <property type="component" value="Unassembled WGS sequence"/>
</dbReference>
<evidence type="ECO:0000256" key="14">
    <source>
        <dbReference type="ARBA" id="ARBA00023136"/>
    </source>
</evidence>
<evidence type="ECO:0000256" key="1">
    <source>
        <dbReference type="ARBA" id="ARBA00004174"/>
    </source>
</evidence>
<evidence type="ECO:0000256" key="21">
    <source>
        <dbReference type="SAM" id="MobiDB-lite"/>
    </source>
</evidence>
<feature type="binding site" evidence="18">
    <location>
        <begin position="438"/>
        <end position="442"/>
    </location>
    <ligand>
        <name>substrate</name>
    </ligand>
</feature>
<keyword evidence="15" id="KW-0325">Glycoprotein</keyword>
<organism evidence="26 27">
    <name type="scientific">Apatococcus lobatus</name>
    <dbReference type="NCBI Taxonomy" id="904363"/>
    <lineage>
        <taxon>Eukaryota</taxon>
        <taxon>Viridiplantae</taxon>
        <taxon>Chlorophyta</taxon>
        <taxon>core chlorophytes</taxon>
        <taxon>Trebouxiophyceae</taxon>
        <taxon>Chlorellales</taxon>
        <taxon>Chlorellaceae</taxon>
        <taxon>Apatococcus</taxon>
    </lineage>
</organism>
<dbReference type="PANTHER" id="PTHR11533:SF299">
    <property type="entry name" value="AMINOPEPTIDASE"/>
    <property type="match status" value="1"/>
</dbReference>
<evidence type="ECO:0000256" key="7">
    <source>
        <dbReference type="ARBA" id="ARBA00022723"/>
    </source>
</evidence>
<keyword evidence="7 19" id="KW-0479">Metal-binding</keyword>
<evidence type="ECO:0000256" key="17">
    <source>
        <dbReference type="PIRSR" id="PIRSR634016-1"/>
    </source>
</evidence>
<feature type="region of interest" description="Disordered" evidence="21">
    <location>
        <begin position="1"/>
        <end position="41"/>
    </location>
</feature>
<evidence type="ECO:0000313" key="26">
    <source>
        <dbReference type="EMBL" id="KAK9825310.1"/>
    </source>
</evidence>
<dbReference type="InterPro" id="IPR014782">
    <property type="entry name" value="Peptidase_M1_dom"/>
</dbReference>
<keyword evidence="10" id="KW-0256">Endoplasmic reticulum</keyword>
<feature type="binding site" evidence="18">
    <location>
        <position position="1002"/>
    </location>
    <ligand>
        <name>substrate</name>
    </ligand>
</feature>
<accession>A0AAW1QV21</accession>
<dbReference type="Gene3D" id="1.25.50.20">
    <property type="match status" value="1"/>
</dbReference>
<sequence>MLPDTPGSTPRRREVAMLSHEGSYDQPEGSESGFQNSARGFDRPNQNVFDLSMDYSDDEVLLDWEQYAGMRKYRACGCEWNWLIRCLHIPTTPPEWWYRYSRRQRRFLLGLIASALALTITLVVLIAVVATHGGLSHFAIGGSADNEATPVDEDAMCNWSQWRLPGAVRPLQYRLRLSPQLQEPFRVDGTVEIDFHIANAQRCIVLSAAGLNISSVYVSNQAVSGSVTYDEDLGQATLRFDREVDPSFEPHTLKMSFNYTLSDGLSGFYRSSYKGPDDQQHTLATTQFEANAARKAFPCFDEPAFKAEFGVTLVVPEELTAISNMPQESTSTEGVGEGMIARTFMHTPPMSSYLLAFIVGNITRVSGEVPAYAPPGAAGSPQGPARLVSIWGTPGKEDSLREALDIAKRVLPAYEALLKVPFALPKLDLVAIPDFAAGAMENWGLITYRETALLLDPQEASITDKRYVASVVAHEMAHQWFGNLVTMEYWGELWLNEGFATYFEDLGATAARPAYLYKDYFFDEKETAALEADALTTSNHPLATLGLDSDDGIEAMFDGISYDKGGSVLRMLHAYLNATITPGDTFLAGLSQYLQDNKFGSVTSERLWQALQVSTSLNIPEMMHTWTYQQGAPLLNVTLQGSDVHVTQAPLTLNGTLECGSSNMTSPWTIHVAVASANLSSVAWKRVDSCSPSAPIYTLRSPGDWVKLNAGALGYYRVMYDEGMWDKLARAVDVNDSSTDGLQEADYAQLLDDSSALSEAGLTPVSTFLNLTRALPTRPDTELMPWRVASGYLAKMQRLLPLDTSHSGCDGRLNSYVRDQLIDPFLAQGSSGGGNGLQLNTSRAVVEQEPVSVQLLRPLLFAFAGTFGDATVNGDALALLNAQGVAGNEAVDPSVRSVVYNQAVLVGGGAAWNIMRDMYRQATAASERERTLGALCWAQEEALRGMTLDLTLSSDVRSQDINTVILGVARHSREGLQAAWDFYRRRWNDLAARLGGPDEAARKMGRLLESLGSGFASQSAMDEVDAVYAAHKSALDEQRYADGAKEAIESNMRWLQQNAGPACAWLSASSGR</sequence>
<dbReference type="Pfam" id="PF11838">
    <property type="entry name" value="ERAP1_C"/>
    <property type="match status" value="1"/>
</dbReference>
<dbReference type="InterPro" id="IPR024571">
    <property type="entry name" value="ERAP1-like_C_dom"/>
</dbReference>
<feature type="site" description="Transition state stabilizer" evidence="20">
    <location>
        <position position="562"/>
    </location>
</feature>
<dbReference type="GO" id="GO:0070006">
    <property type="term" value="F:metalloaminopeptidase activity"/>
    <property type="evidence" value="ECO:0007669"/>
    <property type="project" value="TreeGrafter"/>
</dbReference>
<evidence type="ECO:0000256" key="5">
    <source>
        <dbReference type="ARBA" id="ARBA00022670"/>
    </source>
</evidence>
<evidence type="ECO:0000256" key="13">
    <source>
        <dbReference type="ARBA" id="ARBA00023049"/>
    </source>
</evidence>
<keyword evidence="12 22" id="KW-1133">Transmembrane helix</keyword>
<dbReference type="InterPro" id="IPR042097">
    <property type="entry name" value="Aminopeptidase_N-like_N_sf"/>
</dbReference>
<feature type="binding site" evidence="19">
    <location>
        <position position="478"/>
    </location>
    <ligand>
        <name>Zn(2+)</name>
        <dbReference type="ChEBI" id="CHEBI:29105"/>
        <note>catalytic</note>
    </ligand>
</feature>
<protein>
    <recommendedName>
        <fullName evidence="16">Alpha-aminoacylpeptide hydrolase</fullName>
    </recommendedName>
</protein>
<dbReference type="PRINTS" id="PR00756">
    <property type="entry name" value="ALADIPTASE"/>
</dbReference>
<feature type="transmembrane region" description="Helical" evidence="22">
    <location>
        <begin position="107"/>
        <end position="130"/>
    </location>
</feature>
<evidence type="ECO:0000256" key="6">
    <source>
        <dbReference type="ARBA" id="ARBA00022692"/>
    </source>
</evidence>
<feature type="domain" description="Peptidase M1 membrane alanine aminopeptidase" evidence="23">
    <location>
        <begin position="403"/>
        <end position="626"/>
    </location>
</feature>
<evidence type="ECO:0000256" key="8">
    <source>
        <dbReference type="ARBA" id="ARBA00022801"/>
    </source>
</evidence>
<evidence type="ECO:0000259" key="25">
    <source>
        <dbReference type="Pfam" id="PF17900"/>
    </source>
</evidence>
<dbReference type="GO" id="GO:0043171">
    <property type="term" value="P:peptide catabolic process"/>
    <property type="evidence" value="ECO:0007669"/>
    <property type="project" value="TreeGrafter"/>
</dbReference>
<keyword evidence="6 22" id="KW-0812">Transmembrane</keyword>
<dbReference type="InterPro" id="IPR050344">
    <property type="entry name" value="Peptidase_M1_aminopeptidases"/>
</dbReference>
<evidence type="ECO:0000256" key="3">
    <source>
        <dbReference type="ARBA" id="ARBA00010136"/>
    </source>
</evidence>
<dbReference type="CDD" id="cd09601">
    <property type="entry name" value="M1_APN-Q_like"/>
    <property type="match status" value="1"/>
</dbReference>
<evidence type="ECO:0000256" key="12">
    <source>
        <dbReference type="ARBA" id="ARBA00022989"/>
    </source>
</evidence>
<dbReference type="PANTHER" id="PTHR11533">
    <property type="entry name" value="PROTEASE M1 ZINC METALLOPROTEASE"/>
    <property type="match status" value="1"/>
</dbReference>
<evidence type="ECO:0000256" key="19">
    <source>
        <dbReference type="PIRSR" id="PIRSR634016-3"/>
    </source>
</evidence>
<evidence type="ECO:0000256" key="22">
    <source>
        <dbReference type="SAM" id="Phobius"/>
    </source>
</evidence>
<dbReference type="AlphaFoldDB" id="A0AAW1QV21"/>
<dbReference type="SUPFAM" id="SSF63737">
    <property type="entry name" value="Leukotriene A4 hydrolase N-terminal domain"/>
    <property type="match status" value="1"/>
</dbReference>
<evidence type="ECO:0000256" key="10">
    <source>
        <dbReference type="ARBA" id="ARBA00022848"/>
    </source>
</evidence>
<dbReference type="FunFam" id="1.10.390.10:FF:000006">
    <property type="entry name" value="Puromycin-sensitive aminopeptidase"/>
    <property type="match status" value="1"/>
</dbReference>
<dbReference type="InterPro" id="IPR045357">
    <property type="entry name" value="Aminopeptidase_N-like_N"/>
</dbReference>
<dbReference type="FunFam" id="2.60.40.1730:FF:000001">
    <property type="entry name" value="Leucyl-cystinyl aminopeptidase"/>
    <property type="match status" value="1"/>
</dbReference>
<feature type="domain" description="ERAP1-like C-terminal" evidence="24">
    <location>
        <begin position="705"/>
        <end position="1047"/>
    </location>
</feature>
<dbReference type="Gene3D" id="1.10.390.10">
    <property type="entry name" value="Neutral Protease Domain 2"/>
    <property type="match status" value="1"/>
</dbReference>
<keyword evidence="10" id="KW-0492">Microsome</keyword>
<reference evidence="26 27" key="1">
    <citation type="journal article" date="2024" name="Nat. Commun.">
        <title>Phylogenomics reveals the evolutionary origins of lichenization in chlorophyte algae.</title>
        <authorList>
            <person name="Puginier C."/>
            <person name="Libourel C."/>
            <person name="Otte J."/>
            <person name="Skaloud P."/>
            <person name="Haon M."/>
            <person name="Grisel S."/>
            <person name="Petersen M."/>
            <person name="Berrin J.G."/>
            <person name="Delaux P.M."/>
            <person name="Dal Grande F."/>
            <person name="Keller J."/>
        </authorList>
    </citation>
    <scope>NUCLEOTIDE SEQUENCE [LARGE SCALE GENOMIC DNA]</scope>
    <source>
        <strain evidence="26 27">SAG 2145</strain>
    </source>
</reference>
<name>A0AAW1QV21_9CHLO</name>
<dbReference type="Gene3D" id="2.60.40.1730">
    <property type="entry name" value="tricorn interacting facor f3 domain"/>
    <property type="match status" value="1"/>
</dbReference>
<evidence type="ECO:0000256" key="4">
    <source>
        <dbReference type="ARBA" id="ARBA00022438"/>
    </source>
</evidence>
<evidence type="ECO:0000256" key="20">
    <source>
        <dbReference type="PIRSR" id="PIRSR634016-4"/>
    </source>
</evidence>
<evidence type="ECO:0000313" key="27">
    <source>
        <dbReference type="Proteomes" id="UP001438707"/>
    </source>
</evidence>
<keyword evidence="9 19" id="KW-0862">Zinc</keyword>
<feature type="binding site" evidence="19">
    <location>
        <position position="474"/>
    </location>
    <ligand>
        <name>Zn(2+)</name>
        <dbReference type="ChEBI" id="CHEBI:29105"/>
        <note>catalytic</note>
    </ligand>
</feature>
<dbReference type="GO" id="GO:0042277">
    <property type="term" value="F:peptide binding"/>
    <property type="evidence" value="ECO:0007669"/>
    <property type="project" value="TreeGrafter"/>
</dbReference>
<gene>
    <name evidence="26" type="ORF">WJX74_008163</name>
</gene>
<keyword evidence="14 22" id="KW-0472">Membrane</keyword>
<comment type="subcellular location">
    <subcellularLocation>
        <location evidence="2">Membrane</location>
        <topology evidence="2">Single-pass type II membrane protein</topology>
    </subcellularLocation>
    <subcellularLocation>
        <location evidence="1">Microsome membrane</location>
        <topology evidence="1">Peripheral membrane protein</topology>
    </subcellularLocation>
</comment>